<dbReference type="InterPro" id="IPR008280">
    <property type="entry name" value="Tub_FtsZ_C"/>
</dbReference>
<dbReference type="GO" id="GO:0007017">
    <property type="term" value="P:microtubule-based process"/>
    <property type="evidence" value="ECO:0007669"/>
    <property type="project" value="InterPro"/>
</dbReference>
<dbReference type="Gene3D" id="3.40.50.1440">
    <property type="entry name" value="Tubulin/FtsZ, GTPase domain"/>
    <property type="match status" value="1"/>
</dbReference>
<evidence type="ECO:0000256" key="4">
    <source>
        <dbReference type="ARBA" id="ARBA00023134"/>
    </source>
</evidence>
<dbReference type="PANTHER" id="PTHR11588">
    <property type="entry name" value="TUBULIN"/>
    <property type="match status" value="1"/>
</dbReference>
<dbReference type="STRING" id="3469.A0A4Y7L206"/>
<name>A0A4Y7L206_PAPSO</name>
<evidence type="ECO:0000256" key="1">
    <source>
        <dbReference type="ARBA" id="ARBA00009636"/>
    </source>
</evidence>
<evidence type="ECO:0000313" key="6">
    <source>
        <dbReference type="EMBL" id="RZC79573.1"/>
    </source>
</evidence>
<evidence type="ECO:0000256" key="2">
    <source>
        <dbReference type="ARBA" id="ARBA00022701"/>
    </source>
</evidence>
<keyword evidence="2" id="KW-0493">Microtubule</keyword>
<evidence type="ECO:0000256" key="3">
    <source>
        <dbReference type="ARBA" id="ARBA00022741"/>
    </source>
</evidence>
<dbReference type="InterPro" id="IPR000217">
    <property type="entry name" value="Tubulin"/>
</dbReference>
<keyword evidence="3" id="KW-0547">Nucleotide-binding</keyword>
<dbReference type="InterPro" id="IPR036525">
    <property type="entry name" value="Tubulin/FtsZ_GTPase_sf"/>
</dbReference>
<sequence length="160" mass="18163">MSGVTCCLQLPDQRNFYLPKLAVIPFPRLYIFMVGFAPLTSLGSQQYRILTISELTQQMWDAKNIINADPRHCRYLAASAMFRGKMSTKKVEHGLDDETGRWHHGDSDLQLEKLDVYYNNEASSDLGRLKVITLKDAELIDSVLDVVCQEAQNCDCLQGF</sequence>
<dbReference type="Proteomes" id="UP000316621">
    <property type="component" value="Chromosome 9"/>
</dbReference>
<dbReference type="SUPFAM" id="SSF55307">
    <property type="entry name" value="Tubulin C-terminal domain-like"/>
    <property type="match status" value="1"/>
</dbReference>
<dbReference type="GO" id="GO:0005874">
    <property type="term" value="C:microtubule"/>
    <property type="evidence" value="ECO:0007669"/>
    <property type="project" value="UniProtKB-KW"/>
</dbReference>
<comment type="similarity">
    <text evidence="1">Belongs to the tubulin family.</text>
</comment>
<evidence type="ECO:0000313" key="7">
    <source>
        <dbReference type="Proteomes" id="UP000316621"/>
    </source>
</evidence>
<dbReference type="Pfam" id="PF03953">
    <property type="entry name" value="Tubulin_C"/>
    <property type="match status" value="1"/>
</dbReference>
<dbReference type="GO" id="GO:0005525">
    <property type="term" value="F:GTP binding"/>
    <property type="evidence" value="ECO:0007669"/>
    <property type="project" value="UniProtKB-KW"/>
</dbReference>
<protein>
    <recommendedName>
        <fullName evidence="5">Tubulin/FtsZ 2-layer sandwich domain-containing protein</fullName>
    </recommendedName>
</protein>
<reference evidence="6 7" key="1">
    <citation type="journal article" date="2018" name="Science">
        <title>The opium poppy genome and morphinan production.</title>
        <authorList>
            <person name="Guo L."/>
            <person name="Winzer T."/>
            <person name="Yang X."/>
            <person name="Li Y."/>
            <person name="Ning Z."/>
            <person name="He Z."/>
            <person name="Teodor R."/>
            <person name="Lu Y."/>
            <person name="Bowser T.A."/>
            <person name="Graham I.A."/>
            <person name="Ye K."/>
        </authorList>
    </citation>
    <scope>NUCLEOTIDE SEQUENCE [LARGE SCALE GENOMIC DNA]</scope>
    <source>
        <strain evidence="7">cv. HN1</strain>
        <tissue evidence="6">Leaves</tissue>
    </source>
</reference>
<dbReference type="AlphaFoldDB" id="A0A4Y7L206"/>
<proteinExistence type="inferred from homology"/>
<keyword evidence="4" id="KW-0342">GTP-binding</keyword>
<dbReference type="Gramene" id="RZC79573">
    <property type="protein sequence ID" value="RZC79573"/>
    <property type="gene ID" value="C5167_003798"/>
</dbReference>
<organism evidence="6 7">
    <name type="scientific">Papaver somniferum</name>
    <name type="common">Opium poppy</name>
    <dbReference type="NCBI Taxonomy" id="3469"/>
    <lineage>
        <taxon>Eukaryota</taxon>
        <taxon>Viridiplantae</taxon>
        <taxon>Streptophyta</taxon>
        <taxon>Embryophyta</taxon>
        <taxon>Tracheophyta</taxon>
        <taxon>Spermatophyta</taxon>
        <taxon>Magnoliopsida</taxon>
        <taxon>Ranunculales</taxon>
        <taxon>Papaveraceae</taxon>
        <taxon>Papaveroideae</taxon>
        <taxon>Papaver</taxon>
    </lineage>
</organism>
<dbReference type="InterPro" id="IPR018316">
    <property type="entry name" value="Tubulin/FtsZ_2-layer-sand-dom"/>
</dbReference>
<keyword evidence="7" id="KW-1185">Reference proteome</keyword>
<gene>
    <name evidence="6" type="ORF">C5167_003798</name>
</gene>
<dbReference type="EMBL" id="CM010723">
    <property type="protein sequence ID" value="RZC79573.1"/>
    <property type="molecule type" value="Genomic_DNA"/>
</dbReference>
<evidence type="ECO:0000259" key="5">
    <source>
        <dbReference type="Pfam" id="PF03953"/>
    </source>
</evidence>
<feature type="domain" description="Tubulin/FtsZ 2-layer sandwich" evidence="5">
    <location>
        <begin position="27"/>
        <end position="94"/>
    </location>
</feature>
<accession>A0A4Y7L206</accession>